<comment type="caution">
    <text evidence="1">The sequence shown here is derived from an EMBL/GenBank/DDBJ whole genome shotgun (WGS) entry which is preliminary data.</text>
</comment>
<accession>A0A367R5Q5</accession>
<gene>
    <name evidence="1" type="ORF">A6769_30055</name>
</gene>
<reference evidence="1 2" key="1">
    <citation type="submission" date="2016-04" db="EMBL/GenBank/DDBJ databases">
        <authorList>
            <person name="Evans L.H."/>
            <person name="Alamgir A."/>
            <person name="Owens N."/>
            <person name="Weber N.D."/>
            <person name="Virtaneva K."/>
            <person name="Barbian K."/>
            <person name="Babar A."/>
            <person name="Rosenke K."/>
        </authorList>
    </citation>
    <scope>NUCLEOTIDE SEQUENCE [LARGE SCALE GENOMIC DNA]</scope>
    <source>
        <strain evidence="1">NIES-2108</strain>
    </source>
</reference>
<dbReference type="EMBL" id="LXQE01000172">
    <property type="protein sequence ID" value="RCJ31817.1"/>
    <property type="molecule type" value="Genomic_DNA"/>
</dbReference>
<dbReference type="AlphaFoldDB" id="A0A367R5Q5"/>
<dbReference type="Proteomes" id="UP000252085">
    <property type="component" value="Unassembled WGS sequence"/>
</dbReference>
<evidence type="ECO:0008006" key="3">
    <source>
        <dbReference type="Google" id="ProtNLM"/>
    </source>
</evidence>
<evidence type="ECO:0000313" key="1">
    <source>
        <dbReference type="EMBL" id="RCJ31817.1"/>
    </source>
</evidence>
<sequence length="59" mass="6836">MKVSNRVEENPASATITVTAVEVPELTEEEQRDRLHLERRVERAFFEAGKALMELRVRP</sequence>
<proteinExistence type="predicted"/>
<name>A0A367R5Q5_NOSPU</name>
<organism evidence="1 2">
    <name type="scientific">Nostoc punctiforme NIES-2108</name>
    <dbReference type="NCBI Taxonomy" id="1356359"/>
    <lineage>
        <taxon>Bacteria</taxon>
        <taxon>Bacillati</taxon>
        <taxon>Cyanobacteriota</taxon>
        <taxon>Cyanophyceae</taxon>
        <taxon>Nostocales</taxon>
        <taxon>Nostocaceae</taxon>
        <taxon>Nostoc</taxon>
    </lineage>
</organism>
<protein>
    <recommendedName>
        <fullName evidence="3">Transposase</fullName>
    </recommendedName>
</protein>
<evidence type="ECO:0000313" key="2">
    <source>
        <dbReference type="Proteomes" id="UP000252085"/>
    </source>
</evidence>